<dbReference type="KEGG" id="acin:CBP34_02620"/>
<proteinExistence type="predicted"/>
<dbReference type="PROSITE" id="PS00409">
    <property type="entry name" value="PROKAR_NTER_METHYL"/>
    <property type="match status" value="1"/>
</dbReference>
<dbReference type="Pfam" id="PF07963">
    <property type="entry name" value="N_methyl"/>
    <property type="match status" value="1"/>
</dbReference>
<reference evidence="2 3" key="1">
    <citation type="submission" date="2017-05" db="EMBL/GenBank/DDBJ databases">
        <title>Polyphasic characterization of four soil-derived phenanthrene-degrading Acidovorax strains and proposal of Acidovorax phenanthrenivorans sp. nov.</title>
        <authorList>
            <person name="Singleton D.R."/>
            <person name="Lee J."/>
            <person name="Dickey A.N."/>
            <person name="Stroud A."/>
            <person name="Scholl E.H."/>
            <person name="Wright F.A."/>
            <person name="Aitken M.D."/>
        </authorList>
    </citation>
    <scope>NUCLEOTIDE SEQUENCE [LARGE SCALE GENOMIC DNA]</scope>
    <source>
        <strain evidence="2">NA3</strain>
    </source>
</reference>
<dbReference type="NCBIfam" id="TIGR02532">
    <property type="entry name" value="IV_pilin_GFxxxE"/>
    <property type="match status" value="1"/>
</dbReference>
<organism evidence="2 3">
    <name type="scientific">Acidovorax carolinensis</name>
    <dbReference type="NCBI Taxonomy" id="553814"/>
    <lineage>
        <taxon>Bacteria</taxon>
        <taxon>Pseudomonadati</taxon>
        <taxon>Pseudomonadota</taxon>
        <taxon>Betaproteobacteria</taxon>
        <taxon>Burkholderiales</taxon>
        <taxon>Comamonadaceae</taxon>
        <taxon>Acidovorax</taxon>
    </lineage>
</organism>
<dbReference type="AlphaFoldDB" id="A0A240TYV5"/>
<evidence type="ECO:0000256" key="1">
    <source>
        <dbReference type="SAM" id="Phobius"/>
    </source>
</evidence>
<evidence type="ECO:0000313" key="2">
    <source>
        <dbReference type="EMBL" id="ART50785.1"/>
    </source>
</evidence>
<keyword evidence="1" id="KW-0812">Transmembrane</keyword>
<keyword evidence="1" id="KW-0472">Membrane</keyword>
<dbReference type="RefSeq" id="WP_094097224.1">
    <property type="nucleotide sequence ID" value="NZ_CP021361.1"/>
</dbReference>
<gene>
    <name evidence="2" type="ORF">CBP34_02620</name>
</gene>
<accession>A0A240TYV5</accession>
<evidence type="ECO:0000313" key="3">
    <source>
        <dbReference type="Proteomes" id="UP000194432"/>
    </source>
</evidence>
<name>A0A240TYV5_9BURK</name>
<dbReference type="EMBL" id="CP021361">
    <property type="protein sequence ID" value="ART50785.1"/>
    <property type="molecule type" value="Genomic_DNA"/>
</dbReference>
<dbReference type="InterPro" id="IPR012902">
    <property type="entry name" value="N_methyl_site"/>
</dbReference>
<sequence>MNRAAAPYKTKQAGISLLEVLAALVILSIGASVAFTWFGQSITAMGRLKDEEASLLARNEVLEYLRAINPVEQPAGEIEMPGYRLSWTSRPIRDVVRTLTTLGTPSRYEVSLHELDVQLIHSTDNTPWTHFQLQLAGYRLVAPSSASSIFGTPGAGTSP</sequence>
<protein>
    <recommendedName>
        <fullName evidence="4">Type II secretion system protein</fullName>
    </recommendedName>
</protein>
<keyword evidence="3" id="KW-1185">Reference proteome</keyword>
<feature type="transmembrane region" description="Helical" evidence="1">
    <location>
        <begin position="20"/>
        <end position="39"/>
    </location>
</feature>
<keyword evidence="1" id="KW-1133">Transmembrane helix</keyword>
<evidence type="ECO:0008006" key="4">
    <source>
        <dbReference type="Google" id="ProtNLM"/>
    </source>
</evidence>
<dbReference type="Proteomes" id="UP000194432">
    <property type="component" value="Chromosome 1"/>
</dbReference>